<dbReference type="SUPFAM" id="SSF55821">
    <property type="entry name" value="YrdC/RibB"/>
    <property type="match status" value="1"/>
</dbReference>
<evidence type="ECO:0000256" key="4">
    <source>
        <dbReference type="ARBA" id="ARBA00022490"/>
    </source>
</evidence>
<evidence type="ECO:0000256" key="2">
    <source>
        <dbReference type="ARBA" id="ARBA00007663"/>
    </source>
</evidence>
<keyword evidence="5" id="KW-0808">Transferase</keyword>
<dbReference type="PANTHER" id="PTHR17490">
    <property type="entry name" value="SUA5"/>
    <property type="match status" value="1"/>
</dbReference>
<proteinExistence type="inferred from homology"/>
<organism evidence="14 15">
    <name type="scientific">Kocuria palustris PEL</name>
    <dbReference type="NCBI Taxonomy" id="1236550"/>
    <lineage>
        <taxon>Bacteria</taxon>
        <taxon>Bacillati</taxon>
        <taxon>Actinomycetota</taxon>
        <taxon>Actinomycetes</taxon>
        <taxon>Micrococcales</taxon>
        <taxon>Micrococcaceae</taxon>
        <taxon>Kocuria</taxon>
    </lineage>
</organism>
<comment type="subcellular location">
    <subcellularLocation>
        <location evidence="1">Cytoplasm</location>
    </subcellularLocation>
</comment>
<dbReference type="NCBIfam" id="TIGR00057">
    <property type="entry name" value="L-threonylcarbamoyladenylate synthase"/>
    <property type="match status" value="1"/>
</dbReference>
<dbReference type="Pfam" id="PF01300">
    <property type="entry name" value="Sua5_yciO_yrdC"/>
    <property type="match status" value="1"/>
</dbReference>
<accession>M2XAA7</accession>
<comment type="similarity">
    <text evidence="2">Belongs to the SUA5 family.</text>
</comment>
<keyword evidence="7" id="KW-0548">Nucleotidyltransferase</keyword>
<dbReference type="GO" id="GO:0006450">
    <property type="term" value="P:regulation of translational fidelity"/>
    <property type="evidence" value="ECO:0007669"/>
    <property type="project" value="TreeGrafter"/>
</dbReference>
<dbReference type="Proteomes" id="UP000009877">
    <property type="component" value="Unassembled WGS sequence"/>
</dbReference>
<feature type="region of interest" description="Disordered" evidence="12">
    <location>
        <begin position="282"/>
        <end position="459"/>
    </location>
</feature>
<keyword evidence="9" id="KW-0067">ATP-binding</keyword>
<evidence type="ECO:0000256" key="12">
    <source>
        <dbReference type="SAM" id="MobiDB-lite"/>
    </source>
</evidence>
<evidence type="ECO:0000256" key="5">
    <source>
        <dbReference type="ARBA" id="ARBA00022679"/>
    </source>
</evidence>
<dbReference type="EC" id="2.7.7.87" evidence="3"/>
<keyword evidence="6" id="KW-0819">tRNA processing</keyword>
<evidence type="ECO:0000256" key="9">
    <source>
        <dbReference type="ARBA" id="ARBA00022840"/>
    </source>
</evidence>
<keyword evidence="15" id="KW-1185">Reference proteome</keyword>
<evidence type="ECO:0000259" key="13">
    <source>
        <dbReference type="PROSITE" id="PS51163"/>
    </source>
</evidence>
<feature type="compositionally biased region" description="Low complexity" evidence="12">
    <location>
        <begin position="384"/>
        <end position="399"/>
    </location>
</feature>
<comment type="catalytic activity">
    <reaction evidence="11">
        <text>L-threonine + hydrogencarbonate + ATP = L-threonylcarbamoyladenylate + diphosphate + H2O</text>
        <dbReference type="Rhea" id="RHEA:36407"/>
        <dbReference type="ChEBI" id="CHEBI:15377"/>
        <dbReference type="ChEBI" id="CHEBI:17544"/>
        <dbReference type="ChEBI" id="CHEBI:30616"/>
        <dbReference type="ChEBI" id="CHEBI:33019"/>
        <dbReference type="ChEBI" id="CHEBI:57926"/>
        <dbReference type="ChEBI" id="CHEBI:73682"/>
        <dbReference type="EC" id="2.7.7.87"/>
    </reaction>
</comment>
<evidence type="ECO:0000256" key="10">
    <source>
        <dbReference type="ARBA" id="ARBA00029774"/>
    </source>
</evidence>
<dbReference type="AlphaFoldDB" id="M2XAA7"/>
<feature type="compositionally biased region" description="Polar residues" evidence="12">
    <location>
        <begin position="316"/>
        <end position="332"/>
    </location>
</feature>
<evidence type="ECO:0000313" key="14">
    <source>
        <dbReference type="EMBL" id="EME36026.1"/>
    </source>
</evidence>
<dbReference type="GO" id="GO:0008033">
    <property type="term" value="P:tRNA processing"/>
    <property type="evidence" value="ECO:0007669"/>
    <property type="project" value="UniProtKB-KW"/>
</dbReference>
<dbReference type="PROSITE" id="PS51163">
    <property type="entry name" value="YRDC"/>
    <property type="match status" value="1"/>
</dbReference>
<dbReference type="InterPro" id="IPR006070">
    <property type="entry name" value="Sua5-like_dom"/>
</dbReference>
<evidence type="ECO:0000313" key="15">
    <source>
        <dbReference type="Proteomes" id="UP000009877"/>
    </source>
</evidence>
<evidence type="ECO:0000256" key="8">
    <source>
        <dbReference type="ARBA" id="ARBA00022741"/>
    </source>
</evidence>
<dbReference type="PANTHER" id="PTHR17490:SF16">
    <property type="entry name" value="THREONYLCARBAMOYL-AMP SYNTHASE"/>
    <property type="match status" value="1"/>
</dbReference>
<feature type="domain" description="YrdC-like" evidence="13">
    <location>
        <begin position="70"/>
        <end position="268"/>
    </location>
</feature>
<dbReference type="GO" id="GO:0005524">
    <property type="term" value="F:ATP binding"/>
    <property type="evidence" value="ECO:0007669"/>
    <property type="project" value="UniProtKB-KW"/>
</dbReference>
<name>M2XAA7_9MICC</name>
<dbReference type="GO" id="GO:0000049">
    <property type="term" value="F:tRNA binding"/>
    <property type="evidence" value="ECO:0007669"/>
    <property type="project" value="TreeGrafter"/>
</dbReference>
<feature type="compositionally biased region" description="Low complexity" evidence="12">
    <location>
        <begin position="300"/>
        <end position="315"/>
    </location>
</feature>
<evidence type="ECO:0000256" key="6">
    <source>
        <dbReference type="ARBA" id="ARBA00022694"/>
    </source>
</evidence>
<evidence type="ECO:0000256" key="1">
    <source>
        <dbReference type="ARBA" id="ARBA00004496"/>
    </source>
</evidence>
<keyword evidence="8" id="KW-0547">Nucleotide-binding</keyword>
<reference evidence="14 15" key="1">
    <citation type="journal article" date="2014" name="Genome Announc.">
        <title>Draft Genome Sequence of Kocuria palustris PEL.</title>
        <authorList>
            <person name="Sharma G."/>
            <person name="Khatri I."/>
            <person name="Subramanian S."/>
        </authorList>
    </citation>
    <scope>NUCLEOTIDE SEQUENCE [LARGE SCALE GENOMIC DNA]</scope>
    <source>
        <strain evidence="14 15">PEL</strain>
    </source>
</reference>
<evidence type="ECO:0000256" key="3">
    <source>
        <dbReference type="ARBA" id="ARBA00012584"/>
    </source>
</evidence>
<protein>
    <recommendedName>
        <fullName evidence="10">L-threonylcarbamoyladenylate synthase</fullName>
        <ecNumber evidence="3">2.7.7.87</ecNumber>
    </recommendedName>
    <alternativeName>
        <fullName evidence="10">L-threonylcarbamoyladenylate synthase</fullName>
    </alternativeName>
</protein>
<dbReference type="InterPro" id="IPR017945">
    <property type="entry name" value="DHBP_synth_RibB-like_a/b_dom"/>
</dbReference>
<dbReference type="GO" id="GO:0005737">
    <property type="term" value="C:cytoplasm"/>
    <property type="evidence" value="ECO:0007669"/>
    <property type="project" value="UniProtKB-SubCell"/>
</dbReference>
<sequence length="459" mass="47251">MNGVNDISSDRPQNPDDLAAQPRDAIPAEDAEQSLEEAPENVEPEQEAEEQAEAPVPAEFFRIKDERSRGAAVDAARRELARHQVVVMPTDTVYGIAANAFSAEAVQRLLEAKGRDRTMPPPVLIAHSGVLDGLADSVSEEARALAGAFWPGGLTLICHAQASLQWDLGETRGTVALRVPDDPVAQQLLQETGPLAVSSANRTGMTAAVTAEQAREMLGDSVRVYLEDGPRTEGMDPAGEGTADAQPVASTIVDCTGGVPVVVRDGRISLTRLREVVPSVIARDGSSAPSDAEEETAQPDAVSSADGEAADESSVQGPGQRSQDASGEQTGPDQDPAGADEPSGPQGRHAGSGGSTVADPEIGIVEQARAEQDSAAPGPEDFDGASAATGVSAAAAVVAAGGGGGRHGAPDQNRSRPQRRDPESTRPLGVAQASALVARAVPEDQAEASLPQAGVDQQR</sequence>
<feature type="region of interest" description="Disordered" evidence="12">
    <location>
        <begin position="1"/>
        <end position="63"/>
    </location>
</feature>
<feature type="compositionally biased region" description="Acidic residues" evidence="12">
    <location>
        <begin position="27"/>
        <end position="52"/>
    </location>
</feature>
<comment type="caution">
    <text evidence="14">The sequence shown here is derived from an EMBL/GenBank/DDBJ whole genome shotgun (WGS) entry which is preliminary data.</text>
</comment>
<dbReference type="EMBL" id="ANHZ02000018">
    <property type="protein sequence ID" value="EME36026.1"/>
    <property type="molecule type" value="Genomic_DNA"/>
</dbReference>
<evidence type="ECO:0000256" key="11">
    <source>
        <dbReference type="ARBA" id="ARBA00048366"/>
    </source>
</evidence>
<keyword evidence="4" id="KW-0963">Cytoplasm</keyword>
<dbReference type="Gene3D" id="3.90.870.10">
    <property type="entry name" value="DHBP synthase"/>
    <property type="match status" value="1"/>
</dbReference>
<dbReference type="GO" id="GO:0061710">
    <property type="term" value="F:L-threonylcarbamoyladenylate synthase"/>
    <property type="evidence" value="ECO:0007669"/>
    <property type="project" value="UniProtKB-EC"/>
</dbReference>
<evidence type="ECO:0000256" key="7">
    <source>
        <dbReference type="ARBA" id="ARBA00022695"/>
    </source>
</evidence>
<gene>
    <name evidence="14" type="ORF">C884_00794</name>
</gene>
<feature type="compositionally biased region" description="Polar residues" evidence="12">
    <location>
        <begin position="1"/>
        <end position="12"/>
    </location>
</feature>
<dbReference type="GO" id="GO:0003725">
    <property type="term" value="F:double-stranded RNA binding"/>
    <property type="evidence" value="ECO:0007669"/>
    <property type="project" value="InterPro"/>
</dbReference>
<dbReference type="InterPro" id="IPR050156">
    <property type="entry name" value="TC-AMP_synthase_SUA5"/>
</dbReference>